<sequence length="207" mass="22299">MRAVILCGGEIAAYDRVRNRIAADDLLICADSGYRHAKAMGLRPAVVLGDFDSYTRAEVECDNILTYPAKKDYTDSEIAVRYALEHGCDKILLLGATGGRIDHTLGNLSLLGYILEQGAEGELYDGVSSVWMVRGTITVTGRPGDLLSVVPFAEADDLTTHGLAYPLRHQPLAGTSTGLSNVFETDCVRLDIGSGKALVVYTPCLLY</sequence>
<dbReference type="PANTHER" id="PTHR41299">
    <property type="entry name" value="THIAMINE PYROPHOSPHOKINASE"/>
    <property type="match status" value="1"/>
</dbReference>
<reference evidence="7" key="1">
    <citation type="submission" date="2020-10" db="EMBL/GenBank/DDBJ databases">
        <authorList>
            <person name="Gilroy R."/>
        </authorList>
    </citation>
    <scope>NUCLEOTIDE SEQUENCE</scope>
    <source>
        <strain evidence="7">4920</strain>
    </source>
</reference>
<dbReference type="SMART" id="SM00983">
    <property type="entry name" value="TPK_B1_binding"/>
    <property type="match status" value="1"/>
</dbReference>
<dbReference type="InterPro" id="IPR036759">
    <property type="entry name" value="TPK_catalytic_sf"/>
</dbReference>
<dbReference type="GO" id="GO:0004788">
    <property type="term" value="F:thiamine diphosphokinase activity"/>
    <property type="evidence" value="ECO:0007669"/>
    <property type="project" value="UniProtKB-UniRule"/>
</dbReference>
<dbReference type="InterPro" id="IPR053149">
    <property type="entry name" value="TPK"/>
</dbReference>
<dbReference type="InterPro" id="IPR007371">
    <property type="entry name" value="TPK_catalytic"/>
</dbReference>
<reference evidence="7" key="2">
    <citation type="journal article" date="2021" name="PeerJ">
        <title>Extensive microbial diversity within the chicken gut microbiome revealed by metagenomics and culture.</title>
        <authorList>
            <person name="Gilroy R."/>
            <person name="Ravi A."/>
            <person name="Getino M."/>
            <person name="Pursley I."/>
            <person name="Horton D.L."/>
            <person name="Alikhan N.F."/>
            <person name="Baker D."/>
            <person name="Gharbi K."/>
            <person name="Hall N."/>
            <person name="Watson M."/>
            <person name="Adriaenssens E.M."/>
            <person name="Foster-Nyarko E."/>
            <person name="Jarju S."/>
            <person name="Secka A."/>
            <person name="Antonio M."/>
            <person name="Oren A."/>
            <person name="Chaudhuri R.R."/>
            <person name="La Ragione R."/>
            <person name="Hildebrand F."/>
            <person name="Pallen M.J."/>
        </authorList>
    </citation>
    <scope>NUCLEOTIDE SEQUENCE</scope>
    <source>
        <strain evidence="7">4920</strain>
    </source>
</reference>
<organism evidence="7 8">
    <name type="scientific">Candidatus Aphodoplasma excrementigallinarum</name>
    <dbReference type="NCBI Taxonomy" id="2840673"/>
    <lineage>
        <taxon>Bacteria</taxon>
        <taxon>Bacillati</taxon>
        <taxon>Bacillota</taxon>
        <taxon>Clostridia</taxon>
        <taxon>Eubacteriales</taxon>
        <taxon>Candidatus Aphodoplasma</taxon>
    </lineage>
</organism>
<dbReference type="GO" id="GO:0030975">
    <property type="term" value="F:thiamine binding"/>
    <property type="evidence" value="ECO:0007669"/>
    <property type="project" value="InterPro"/>
</dbReference>
<dbReference type="Pfam" id="PF04263">
    <property type="entry name" value="TPK_catalytic"/>
    <property type="match status" value="1"/>
</dbReference>
<dbReference type="CDD" id="cd07995">
    <property type="entry name" value="TPK"/>
    <property type="match status" value="1"/>
</dbReference>
<keyword evidence="1 7" id="KW-0808">Transferase</keyword>
<keyword evidence="4" id="KW-0067">ATP-binding</keyword>
<dbReference type="GO" id="GO:0006772">
    <property type="term" value="P:thiamine metabolic process"/>
    <property type="evidence" value="ECO:0007669"/>
    <property type="project" value="UniProtKB-UniRule"/>
</dbReference>
<dbReference type="GO" id="GO:0005524">
    <property type="term" value="F:ATP binding"/>
    <property type="evidence" value="ECO:0007669"/>
    <property type="project" value="UniProtKB-KW"/>
</dbReference>
<dbReference type="NCBIfam" id="TIGR01378">
    <property type="entry name" value="thi_PPkinase"/>
    <property type="match status" value="1"/>
</dbReference>
<evidence type="ECO:0000256" key="5">
    <source>
        <dbReference type="NCBIfam" id="TIGR01378"/>
    </source>
</evidence>
<dbReference type="SUPFAM" id="SSF63999">
    <property type="entry name" value="Thiamin pyrophosphokinase, catalytic domain"/>
    <property type="match status" value="1"/>
</dbReference>
<evidence type="ECO:0000256" key="2">
    <source>
        <dbReference type="ARBA" id="ARBA00022741"/>
    </source>
</evidence>
<evidence type="ECO:0000256" key="1">
    <source>
        <dbReference type="ARBA" id="ARBA00022679"/>
    </source>
</evidence>
<dbReference type="InterPro" id="IPR007373">
    <property type="entry name" value="Thiamin_PyroPKinase_B1-bd"/>
</dbReference>
<dbReference type="Gene3D" id="3.40.50.10240">
    <property type="entry name" value="Thiamin pyrophosphokinase, catalytic domain"/>
    <property type="match status" value="1"/>
</dbReference>
<proteinExistence type="predicted"/>
<dbReference type="Proteomes" id="UP000886743">
    <property type="component" value="Unassembled WGS sequence"/>
</dbReference>
<accession>A0A9D1NG06</accession>
<evidence type="ECO:0000259" key="6">
    <source>
        <dbReference type="SMART" id="SM00983"/>
    </source>
</evidence>
<dbReference type="EMBL" id="DVOF01000006">
    <property type="protein sequence ID" value="HIV01999.1"/>
    <property type="molecule type" value="Genomic_DNA"/>
</dbReference>
<evidence type="ECO:0000256" key="3">
    <source>
        <dbReference type="ARBA" id="ARBA00022777"/>
    </source>
</evidence>
<dbReference type="GO" id="GO:0016301">
    <property type="term" value="F:kinase activity"/>
    <property type="evidence" value="ECO:0007669"/>
    <property type="project" value="UniProtKB-KW"/>
</dbReference>
<evidence type="ECO:0000256" key="4">
    <source>
        <dbReference type="ARBA" id="ARBA00022840"/>
    </source>
</evidence>
<feature type="non-terminal residue" evidence="7">
    <location>
        <position position="207"/>
    </location>
</feature>
<gene>
    <name evidence="7" type="ORF">IAC74_00385</name>
</gene>
<dbReference type="EC" id="2.7.6.2" evidence="5"/>
<dbReference type="PANTHER" id="PTHR41299:SF1">
    <property type="entry name" value="THIAMINE PYROPHOSPHOKINASE"/>
    <property type="match status" value="1"/>
</dbReference>
<dbReference type="GO" id="GO:0009229">
    <property type="term" value="P:thiamine diphosphate biosynthetic process"/>
    <property type="evidence" value="ECO:0007669"/>
    <property type="project" value="InterPro"/>
</dbReference>
<evidence type="ECO:0000313" key="8">
    <source>
        <dbReference type="Proteomes" id="UP000886743"/>
    </source>
</evidence>
<name>A0A9D1NG06_9FIRM</name>
<dbReference type="AlphaFoldDB" id="A0A9D1NG06"/>
<evidence type="ECO:0000313" key="7">
    <source>
        <dbReference type="EMBL" id="HIV01999.1"/>
    </source>
</evidence>
<keyword evidence="2" id="KW-0547">Nucleotide-binding</keyword>
<feature type="domain" description="Thiamin pyrophosphokinase thiamin-binding" evidence="6">
    <location>
        <begin position="135"/>
        <end position="198"/>
    </location>
</feature>
<comment type="caution">
    <text evidence="7">The sequence shown here is derived from an EMBL/GenBank/DDBJ whole genome shotgun (WGS) entry which is preliminary data.</text>
</comment>
<protein>
    <recommendedName>
        <fullName evidence="5">Thiamine diphosphokinase</fullName>
        <ecNumber evidence="5">2.7.6.2</ecNumber>
    </recommendedName>
</protein>
<dbReference type="InterPro" id="IPR006282">
    <property type="entry name" value="Thi_PPkinase"/>
</dbReference>
<keyword evidence="3" id="KW-0418">Kinase</keyword>
<dbReference type="Pfam" id="PF04265">
    <property type="entry name" value="TPK_B1_binding"/>
    <property type="match status" value="1"/>
</dbReference>